<dbReference type="GO" id="GO:0032196">
    <property type="term" value="P:transposition"/>
    <property type="evidence" value="ECO:0007669"/>
    <property type="project" value="UniProtKB-KW"/>
</dbReference>
<dbReference type="Pfam" id="PF22936">
    <property type="entry name" value="Pol_BBD"/>
    <property type="match status" value="1"/>
</dbReference>
<evidence type="ECO:0000313" key="23">
    <source>
        <dbReference type="EMBL" id="PAV18357.1"/>
    </source>
</evidence>
<evidence type="ECO:0000256" key="20">
    <source>
        <dbReference type="ARBA" id="ARBA00049244"/>
    </source>
</evidence>
<feature type="region of interest" description="Disordered" evidence="21">
    <location>
        <begin position="152"/>
        <end position="179"/>
    </location>
</feature>
<keyword evidence="9" id="KW-0255">Endonuclease</keyword>
<protein>
    <submittedName>
        <fullName evidence="23">Retrotransposon unclassified</fullName>
    </submittedName>
</protein>
<feature type="region of interest" description="Disordered" evidence="21">
    <location>
        <begin position="565"/>
        <end position="710"/>
    </location>
</feature>
<dbReference type="Pfam" id="PF00665">
    <property type="entry name" value="rve"/>
    <property type="match status" value="1"/>
</dbReference>
<dbReference type="Gene3D" id="3.30.420.10">
    <property type="entry name" value="Ribonuclease H-like superfamily/Ribonuclease H"/>
    <property type="match status" value="1"/>
</dbReference>
<dbReference type="GO" id="GO:0004519">
    <property type="term" value="F:endonuclease activity"/>
    <property type="evidence" value="ECO:0007669"/>
    <property type="project" value="UniProtKB-KW"/>
</dbReference>
<dbReference type="Pfam" id="PF25597">
    <property type="entry name" value="SH3_retrovirus"/>
    <property type="match status" value="1"/>
</dbReference>
<dbReference type="InterPro" id="IPR039537">
    <property type="entry name" value="Retrotran_Ty1/copia-like"/>
</dbReference>
<dbReference type="Pfam" id="PF14223">
    <property type="entry name" value="Retrotran_gag_2"/>
    <property type="match status" value="1"/>
</dbReference>
<dbReference type="GO" id="GO:0003964">
    <property type="term" value="F:RNA-directed DNA polymerase activity"/>
    <property type="evidence" value="ECO:0007669"/>
    <property type="project" value="UniProtKB-KW"/>
</dbReference>
<evidence type="ECO:0000256" key="7">
    <source>
        <dbReference type="ARBA" id="ARBA00022723"/>
    </source>
</evidence>
<keyword evidence="13" id="KW-0694">RNA-binding</keyword>
<evidence type="ECO:0000256" key="16">
    <source>
        <dbReference type="ARBA" id="ARBA00022932"/>
    </source>
</evidence>
<dbReference type="InterPro" id="IPR001584">
    <property type="entry name" value="Integrase_cat-core"/>
</dbReference>
<comment type="catalytic activity">
    <reaction evidence="19">
        <text>DNA(n) + a 2'-deoxyribonucleoside 5'-triphosphate = DNA(n+1) + diphosphate</text>
        <dbReference type="Rhea" id="RHEA:22508"/>
        <dbReference type="Rhea" id="RHEA-COMP:17339"/>
        <dbReference type="Rhea" id="RHEA-COMP:17340"/>
        <dbReference type="ChEBI" id="CHEBI:33019"/>
        <dbReference type="ChEBI" id="CHEBI:61560"/>
        <dbReference type="ChEBI" id="CHEBI:173112"/>
        <dbReference type="EC" id="2.7.7.49"/>
    </reaction>
</comment>
<dbReference type="GO" id="GO:0015074">
    <property type="term" value="P:DNA integration"/>
    <property type="evidence" value="ECO:0007669"/>
    <property type="project" value="UniProtKB-KW"/>
</dbReference>
<keyword evidence="11" id="KW-0067">ATP-binding</keyword>
<feature type="compositionally biased region" description="Basic and acidic residues" evidence="21">
    <location>
        <begin position="162"/>
        <end position="179"/>
    </location>
</feature>
<evidence type="ECO:0000256" key="11">
    <source>
        <dbReference type="ARBA" id="ARBA00022840"/>
    </source>
</evidence>
<keyword evidence="5" id="KW-0548">Nucleotidyltransferase</keyword>
<feature type="region of interest" description="Disordered" evidence="21">
    <location>
        <begin position="524"/>
        <end position="553"/>
    </location>
</feature>
<dbReference type="SUPFAM" id="SSF53098">
    <property type="entry name" value="Ribonuclease H-like"/>
    <property type="match status" value="1"/>
</dbReference>
<evidence type="ECO:0000256" key="14">
    <source>
        <dbReference type="ARBA" id="ARBA00022908"/>
    </source>
</evidence>
<evidence type="ECO:0000259" key="22">
    <source>
        <dbReference type="PROSITE" id="PS50994"/>
    </source>
</evidence>
<accession>A0A286UFK0</accession>
<keyword evidence="16" id="KW-0808">Transferase</keyword>
<evidence type="ECO:0000256" key="17">
    <source>
        <dbReference type="ARBA" id="ARBA00023113"/>
    </source>
</evidence>
<dbReference type="GO" id="GO:0006310">
    <property type="term" value="P:DNA recombination"/>
    <property type="evidence" value="ECO:0007669"/>
    <property type="project" value="UniProtKB-KW"/>
</dbReference>
<evidence type="ECO:0000256" key="18">
    <source>
        <dbReference type="ARBA" id="ARBA00023172"/>
    </source>
</evidence>
<dbReference type="PROSITE" id="PS50994">
    <property type="entry name" value="INTEGRASE"/>
    <property type="match status" value="1"/>
</dbReference>
<evidence type="ECO:0000256" key="5">
    <source>
        <dbReference type="ARBA" id="ARBA00022695"/>
    </source>
</evidence>
<comment type="function">
    <text evidence="1">The aspartyl protease (PR) mediates the proteolytic cleavages of the Gag and Gag-Pol polyproteins after assembly of the VLP.</text>
</comment>
<dbReference type="InterPro" id="IPR012337">
    <property type="entry name" value="RNaseH-like_sf"/>
</dbReference>
<dbReference type="GO" id="GO:0046872">
    <property type="term" value="F:metal ion binding"/>
    <property type="evidence" value="ECO:0007669"/>
    <property type="project" value="UniProtKB-KW"/>
</dbReference>
<keyword evidence="12" id="KW-0460">Magnesium</keyword>
<dbReference type="AlphaFoldDB" id="A0A286UFK0"/>
<name>A0A286UFK0_9AGAM</name>
<keyword evidence="7" id="KW-0479">Metal-binding</keyword>
<comment type="catalytic activity">
    <reaction evidence="20">
        <text>DNA(n) + a 2'-deoxyribonucleoside 5'-triphosphate = DNA(n+1) + diphosphate</text>
        <dbReference type="Rhea" id="RHEA:22508"/>
        <dbReference type="Rhea" id="RHEA-COMP:17339"/>
        <dbReference type="Rhea" id="RHEA-COMP:17340"/>
        <dbReference type="ChEBI" id="CHEBI:33019"/>
        <dbReference type="ChEBI" id="CHEBI:61560"/>
        <dbReference type="ChEBI" id="CHEBI:173112"/>
        <dbReference type="EC" id="2.7.7.7"/>
    </reaction>
</comment>
<dbReference type="InterPro" id="IPR057670">
    <property type="entry name" value="SH3_retrovirus"/>
</dbReference>
<dbReference type="STRING" id="2282107.A0A286UFK0"/>
<keyword evidence="3" id="KW-1188">Viral release from host cell</keyword>
<dbReference type="PANTHER" id="PTHR42648:SF11">
    <property type="entry name" value="TRANSPOSON TY4-P GAG-POL POLYPROTEIN"/>
    <property type="match status" value="1"/>
</dbReference>
<keyword evidence="2" id="KW-0815">Transposition</keyword>
<evidence type="ECO:0000256" key="10">
    <source>
        <dbReference type="ARBA" id="ARBA00022801"/>
    </source>
</evidence>
<evidence type="ECO:0000256" key="21">
    <source>
        <dbReference type="SAM" id="MobiDB-lite"/>
    </source>
</evidence>
<evidence type="ECO:0000256" key="8">
    <source>
        <dbReference type="ARBA" id="ARBA00022741"/>
    </source>
</evidence>
<dbReference type="GO" id="GO:0005634">
    <property type="term" value="C:nucleus"/>
    <property type="evidence" value="ECO:0007669"/>
    <property type="project" value="UniProtKB-ARBA"/>
</dbReference>
<evidence type="ECO:0000256" key="15">
    <source>
        <dbReference type="ARBA" id="ARBA00022918"/>
    </source>
</evidence>
<keyword evidence="4" id="KW-0645">Protease</keyword>
<evidence type="ECO:0000313" key="24">
    <source>
        <dbReference type="Proteomes" id="UP000217199"/>
    </source>
</evidence>
<dbReference type="OrthoDB" id="3243429at2759"/>
<keyword evidence="10" id="KW-0378">Hydrolase</keyword>
<keyword evidence="6" id="KW-0540">Nuclease</keyword>
<feature type="domain" description="Integrase catalytic" evidence="22">
    <location>
        <begin position="284"/>
        <end position="461"/>
    </location>
</feature>
<dbReference type="InterPro" id="IPR036397">
    <property type="entry name" value="RNaseH_sf"/>
</dbReference>
<proteinExistence type="predicted"/>
<feature type="compositionally biased region" description="Low complexity" evidence="21">
    <location>
        <begin position="565"/>
        <end position="585"/>
    </location>
</feature>
<dbReference type="GO" id="GO:0008233">
    <property type="term" value="F:peptidase activity"/>
    <property type="evidence" value="ECO:0007669"/>
    <property type="project" value="UniProtKB-KW"/>
</dbReference>
<dbReference type="InParanoid" id="A0A286UFK0"/>
<feature type="compositionally biased region" description="Basic and acidic residues" evidence="21">
    <location>
        <begin position="644"/>
        <end position="656"/>
    </location>
</feature>
<comment type="caution">
    <text evidence="23">The sequence shown here is derived from an EMBL/GenBank/DDBJ whole genome shotgun (WGS) entry which is preliminary data.</text>
</comment>
<dbReference type="Proteomes" id="UP000217199">
    <property type="component" value="Unassembled WGS sequence"/>
</dbReference>
<dbReference type="EMBL" id="NBII01000005">
    <property type="protein sequence ID" value="PAV18357.1"/>
    <property type="molecule type" value="Genomic_DNA"/>
</dbReference>
<keyword evidence="15" id="KW-0695">RNA-directed DNA polymerase</keyword>
<dbReference type="PANTHER" id="PTHR42648">
    <property type="entry name" value="TRANSPOSASE, PUTATIVE-RELATED"/>
    <property type="match status" value="1"/>
</dbReference>
<keyword evidence="16" id="KW-0239">DNA-directed DNA polymerase</keyword>
<evidence type="ECO:0000256" key="12">
    <source>
        <dbReference type="ARBA" id="ARBA00022842"/>
    </source>
</evidence>
<evidence type="ECO:0000256" key="13">
    <source>
        <dbReference type="ARBA" id="ARBA00022884"/>
    </source>
</evidence>
<keyword evidence="18" id="KW-0233">DNA recombination</keyword>
<evidence type="ECO:0000256" key="3">
    <source>
        <dbReference type="ARBA" id="ARBA00022612"/>
    </source>
</evidence>
<evidence type="ECO:0000256" key="9">
    <source>
        <dbReference type="ARBA" id="ARBA00022759"/>
    </source>
</evidence>
<evidence type="ECO:0000256" key="19">
    <source>
        <dbReference type="ARBA" id="ARBA00048173"/>
    </source>
</evidence>
<evidence type="ECO:0000256" key="4">
    <source>
        <dbReference type="ARBA" id="ARBA00022670"/>
    </source>
</evidence>
<gene>
    <name evidence="23" type="ORF">PNOK_0519900</name>
</gene>
<dbReference type="GO" id="GO:0003887">
    <property type="term" value="F:DNA-directed DNA polymerase activity"/>
    <property type="evidence" value="ECO:0007669"/>
    <property type="project" value="UniProtKB-KW"/>
</dbReference>
<keyword evidence="14" id="KW-0229">DNA integration</keyword>
<dbReference type="InterPro" id="IPR054722">
    <property type="entry name" value="PolX-like_BBD"/>
</dbReference>
<sequence>MWTVLENAHRQKKPAQRFNAYEKLFSIQKTDDESLTQFAGRIKASLIDIQALRDSGFTLESLDDELAFMALLKGLPTEKYSNLRTSLLMTTKLSMSDLVQALALEKANTNQSASDLAQKAFVKPINAKASKASKQCTFCGRNSHELSQYFDMKNTSKKRKNELKNNKEKGKQEEAKAVEDATAEFAENASTSDFTNPQPPLLLSASADWITDTGATCHMTPHRHWFATYTPQRTPVKLANDTTIYSVGIGSVKFQAVLVLGAKLNSDTLPDPICEPCLAGKQTRANVPKSVNSRRSGLLELIHSDLHGPLPVQSRIGAYHYWITFIDDASRYWTVAPLKHKSDAFAAFKAFKALAENQLNARIKVLHDDKGGEYMSKEWEELCTTSRIKRMHTLRAEPHQNGVAERANRTIKEGITTMLNEAGLPPSFWWDAVSTFTYIHNRSPTSALQNSTPYELWFKKKPDVSHFQVFRCIAYVHIKSDQRKQLESHTHKCVFIGYPSNFKGWRFFNPDTRKEVISNSAVFDERAHSESSKTNIDLHVPGLTESVDPVGESNELHLPELPVIPEISQNPQNPPQIQNIQSAPSTPNQSPHSFPPQRPTTPQTPVTLIQLLSTPAPPTRQLPLRRSTRAKTTPVPFWDVQQQIEHRQNLRSREHTPQPLPESPQDKQASDEQDAEFAETESSGLSEAEIAETESSGLSEAEIAETESSGLSEAEIAQLIYTGVEHFALSAACRTEFLTFEEAYEHVYNATSGFKQSLTQEERLKYGPEPRTWKEMLKRPDAAQ</sequence>
<evidence type="ECO:0000256" key="1">
    <source>
        <dbReference type="ARBA" id="ARBA00002180"/>
    </source>
</evidence>
<dbReference type="GO" id="GO:0003723">
    <property type="term" value="F:RNA binding"/>
    <property type="evidence" value="ECO:0007669"/>
    <property type="project" value="UniProtKB-KW"/>
</dbReference>
<reference evidence="23 24" key="1">
    <citation type="journal article" date="2017" name="Mol. Ecol.">
        <title>Comparative and population genomic landscape of Phellinus noxius: A hypervariable fungus causing root rot in trees.</title>
        <authorList>
            <person name="Chung C.L."/>
            <person name="Lee T.J."/>
            <person name="Akiba M."/>
            <person name="Lee H.H."/>
            <person name="Kuo T.H."/>
            <person name="Liu D."/>
            <person name="Ke H.M."/>
            <person name="Yokoi T."/>
            <person name="Roa M.B."/>
            <person name="Lu M.J."/>
            <person name="Chang Y.Y."/>
            <person name="Ann P.J."/>
            <person name="Tsai J.N."/>
            <person name="Chen C.Y."/>
            <person name="Tzean S.S."/>
            <person name="Ota Y."/>
            <person name="Hattori T."/>
            <person name="Sahashi N."/>
            <person name="Liou R.F."/>
            <person name="Kikuchi T."/>
            <person name="Tsai I.J."/>
        </authorList>
    </citation>
    <scope>NUCLEOTIDE SEQUENCE [LARGE SCALE GENOMIC DNA]</scope>
    <source>
        <strain evidence="23 24">FFPRI411160</strain>
    </source>
</reference>
<keyword evidence="24" id="KW-1185">Reference proteome</keyword>
<organism evidence="23 24">
    <name type="scientific">Pyrrhoderma noxium</name>
    <dbReference type="NCBI Taxonomy" id="2282107"/>
    <lineage>
        <taxon>Eukaryota</taxon>
        <taxon>Fungi</taxon>
        <taxon>Dikarya</taxon>
        <taxon>Basidiomycota</taxon>
        <taxon>Agaricomycotina</taxon>
        <taxon>Agaricomycetes</taxon>
        <taxon>Hymenochaetales</taxon>
        <taxon>Hymenochaetaceae</taxon>
        <taxon>Pyrrhoderma</taxon>
    </lineage>
</organism>
<keyword evidence="17" id="KW-0917">Virion maturation</keyword>
<dbReference type="GO" id="GO:0005524">
    <property type="term" value="F:ATP binding"/>
    <property type="evidence" value="ECO:0007669"/>
    <property type="project" value="UniProtKB-KW"/>
</dbReference>
<evidence type="ECO:0000256" key="6">
    <source>
        <dbReference type="ARBA" id="ARBA00022722"/>
    </source>
</evidence>
<evidence type="ECO:0000256" key="2">
    <source>
        <dbReference type="ARBA" id="ARBA00022578"/>
    </source>
</evidence>
<dbReference type="GO" id="GO:0006508">
    <property type="term" value="P:proteolysis"/>
    <property type="evidence" value="ECO:0007669"/>
    <property type="project" value="UniProtKB-KW"/>
</dbReference>
<keyword evidence="8" id="KW-0547">Nucleotide-binding</keyword>